<comment type="similarity">
    <text evidence="11">Belongs to the chloride channel (TC 2.A.49) family.</text>
</comment>
<protein>
    <recommendedName>
        <fullName evidence="11">Chloride channel protein</fullName>
    </recommendedName>
</protein>
<feature type="transmembrane region" description="Helical" evidence="11">
    <location>
        <begin position="71"/>
        <end position="93"/>
    </location>
</feature>
<evidence type="ECO:0000256" key="12">
    <source>
        <dbReference type="SAM" id="MobiDB-lite"/>
    </source>
</evidence>
<evidence type="ECO:0000256" key="4">
    <source>
        <dbReference type="ARBA" id="ARBA00022737"/>
    </source>
</evidence>
<dbReference type="Proteomes" id="UP001164746">
    <property type="component" value="Chromosome 8"/>
</dbReference>
<dbReference type="InterPro" id="IPR001807">
    <property type="entry name" value="ClC"/>
</dbReference>
<dbReference type="PRINTS" id="PR00762">
    <property type="entry name" value="CLCHANNEL"/>
</dbReference>
<keyword evidence="7 10" id="KW-0129">CBS domain</keyword>
<dbReference type="PANTHER" id="PTHR11689:SF89">
    <property type="entry name" value="CHLORIDE CHANNEL PROTEIN"/>
    <property type="match status" value="1"/>
</dbReference>
<dbReference type="PANTHER" id="PTHR11689">
    <property type="entry name" value="CHLORIDE CHANNEL PROTEIN CLC FAMILY MEMBER"/>
    <property type="match status" value="1"/>
</dbReference>
<dbReference type="InterPro" id="IPR000644">
    <property type="entry name" value="CBS_dom"/>
</dbReference>
<evidence type="ECO:0000256" key="1">
    <source>
        <dbReference type="ARBA" id="ARBA00004141"/>
    </source>
</evidence>
<feature type="non-terminal residue" evidence="14">
    <location>
        <position position="1"/>
    </location>
</feature>
<feature type="transmembrane region" description="Helical" evidence="11">
    <location>
        <begin position="326"/>
        <end position="343"/>
    </location>
</feature>
<feature type="transmembrane region" description="Helical" evidence="11">
    <location>
        <begin position="442"/>
        <end position="470"/>
    </location>
</feature>
<evidence type="ECO:0000256" key="7">
    <source>
        <dbReference type="ARBA" id="ARBA00023122"/>
    </source>
</evidence>
<keyword evidence="15" id="KW-1185">Reference proteome</keyword>
<organism evidence="14 15">
    <name type="scientific">Mya arenaria</name>
    <name type="common">Soft-shell clam</name>
    <dbReference type="NCBI Taxonomy" id="6604"/>
    <lineage>
        <taxon>Eukaryota</taxon>
        <taxon>Metazoa</taxon>
        <taxon>Spiralia</taxon>
        <taxon>Lophotrochozoa</taxon>
        <taxon>Mollusca</taxon>
        <taxon>Bivalvia</taxon>
        <taxon>Autobranchia</taxon>
        <taxon>Heteroconchia</taxon>
        <taxon>Euheterodonta</taxon>
        <taxon>Imparidentia</taxon>
        <taxon>Neoheterodontei</taxon>
        <taxon>Myida</taxon>
        <taxon>Myoidea</taxon>
        <taxon>Myidae</taxon>
        <taxon>Mya</taxon>
    </lineage>
</organism>
<dbReference type="InterPro" id="IPR051280">
    <property type="entry name" value="Cl-channel/antiporter"/>
</dbReference>
<evidence type="ECO:0000256" key="2">
    <source>
        <dbReference type="ARBA" id="ARBA00022448"/>
    </source>
</evidence>
<feature type="transmembrane region" description="Helical" evidence="11">
    <location>
        <begin position="229"/>
        <end position="251"/>
    </location>
</feature>
<evidence type="ECO:0000256" key="5">
    <source>
        <dbReference type="ARBA" id="ARBA00022989"/>
    </source>
</evidence>
<dbReference type="Pfam" id="PF00654">
    <property type="entry name" value="Voltage_CLC"/>
    <property type="match status" value="1"/>
</dbReference>
<evidence type="ECO:0000256" key="6">
    <source>
        <dbReference type="ARBA" id="ARBA00023065"/>
    </source>
</evidence>
<gene>
    <name evidence="14" type="ORF">MAR_027390</name>
</gene>
<keyword evidence="9 11" id="KW-0868">Chloride</keyword>
<evidence type="ECO:0000256" key="11">
    <source>
        <dbReference type="RuleBase" id="RU361221"/>
    </source>
</evidence>
<dbReference type="EMBL" id="CP111019">
    <property type="protein sequence ID" value="WAR13210.1"/>
    <property type="molecule type" value="Genomic_DNA"/>
</dbReference>
<proteinExistence type="inferred from homology"/>
<name>A0ABY7EV89_MYAAR</name>
<evidence type="ECO:0000256" key="9">
    <source>
        <dbReference type="ARBA" id="ARBA00023214"/>
    </source>
</evidence>
<keyword evidence="3 11" id="KW-0812">Transmembrane</keyword>
<keyword evidence="6 11" id="KW-0406">Ion transport</keyword>
<dbReference type="SMART" id="SM00116">
    <property type="entry name" value="CBS"/>
    <property type="match status" value="2"/>
</dbReference>
<comment type="caution">
    <text evidence="11">Lacks conserved residue(s) required for the propagation of feature annotation.</text>
</comment>
<feature type="transmembrane region" description="Helical" evidence="11">
    <location>
        <begin position="113"/>
        <end position="138"/>
    </location>
</feature>
<evidence type="ECO:0000256" key="8">
    <source>
        <dbReference type="ARBA" id="ARBA00023136"/>
    </source>
</evidence>
<reference evidence="14" key="1">
    <citation type="submission" date="2022-11" db="EMBL/GenBank/DDBJ databases">
        <title>Centuries of genome instability and evolution in soft-shell clam transmissible cancer (bioRxiv).</title>
        <authorList>
            <person name="Hart S.F.M."/>
            <person name="Yonemitsu M.A."/>
            <person name="Giersch R.M."/>
            <person name="Beal B.F."/>
            <person name="Arriagada G."/>
            <person name="Davis B.W."/>
            <person name="Ostrander E.A."/>
            <person name="Goff S.P."/>
            <person name="Metzger M.J."/>
        </authorList>
    </citation>
    <scope>NUCLEOTIDE SEQUENCE</scope>
    <source>
        <strain evidence="14">MELC-2E11</strain>
        <tissue evidence="14">Siphon/mantle</tissue>
    </source>
</reference>
<accession>A0ABY7EV89</accession>
<dbReference type="Gene3D" id="3.10.580.10">
    <property type="entry name" value="CBS-domain"/>
    <property type="match status" value="1"/>
</dbReference>
<feature type="domain" description="CBS" evidence="13">
    <location>
        <begin position="682"/>
        <end position="738"/>
    </location>
</feature>
<evidence type="ECO:0000256" key="10">
    <source>
        <dbReference type="PROSITE-ProRule" id="PRU00703"/>
    </source>
</evidence>
<evidence type="ECO:0000256" key="3">
    <source>
        <dbReference type="ARBA" id="ARBA00022692"/>
    </source>
</evidence>
<keyword evidence="5 11" id="KW-1133">Transmembrane helix</keyword>
<feature type="region of interest" description="Disordered" evidence="12">
    <location>
        <begin position="1"/>
        <end position="22"/>
    </location>
</feature>
<dbReference type="SUPFAM" id="SSF54631">
    <property type="entry name" value="CBS-domain pair"/>
    <property type="match status" value="1"/>
</dbReference>
<evidence type="ECO:0000313" key="15">
    <source>
        <dbReference type="Proteomes" id="UP001164746"/>
    </source>
</evidence>
<sequence length="824" mass="91011">MASDHITMENDQVDGPGTSAALPRVKKTLGKSGTAVQEPKEADSNFAADDEYSFLAAGRDFESMNTTHLDVWFMMGLIGFCIGLIGFVLHQLIEKIAATKWTITQKYIEDGELPTACLFATGYSVLFILFSAGIVIYLRPCAGGSGIPEITGFLNGTNVRHIFNIKTMVVKFLSCVACVGCGLPVGPEGPMIHLGALIGAGVSQFRSETLGIKLPILEKFRTSESRRNFITAGAAAGVASAFGAPVGGLLFSMEEVSSFWSVTLSWQIFFCCIIATFTTDLFNSAFKDFNYTGSAAFTIVNLKIVRGRSTLLHKIQRDWVQKLCKLLEPCIIMILVTVFSILVPKAFACSKFTCIEGRNGDPTYGCYNDSRNHLHVDPEVVRYSCSQGKPYSISNTTFYTNSTYNEVASLLFGTLEDAVTFLFSRDTHLEFNYASLFSVLPFYFLAVLWACSTAVACGALVPMLMVGAVYGRIVGRLMVTLFGVHQAGYWEWMDPGAFALIGAASFFGDGADKRRAGVVACDGVCDGGQVGGGFLHSPHLPRPSRAQMLQLELYTAGDIMSHPVISVRCHELITTLSHLLLETSHGGFPIIKKGRDGEEHFYGLITRLELTVILMNEDLFVPAQDLEDSDTASLGSHDVNWIEFDQLNIHKLNNPEETSRVLNKYLDDPKYNNLCLDLMPYINQSAMSIQEKFSLKRMYVIFRTLGLRHLVVTNSRNIVKGIITRKDLMGFSIQERLTNKILSDHSLNGTVELHAVASSDNKCIKANNVQMYELFLYSLSQCIMKNFPAKHFMNIRDCKSEKCGTNVGKFSVSFLTLRKMTLFI</sequence>
<evidence type="ECO:0000313" key="14">
    <source>
        <dbReference type="EMBL" id="WAR13210.1"/>
    </source>
</evidence>
<keyword evidence="8 11" id="KW-0472">Membrane</keyword>
<evidence type="ECO:0000259" key="13">
    <source>
        <dbReference type="PROSITE" id="PS51371"/>
    </source>
</evidence>
<keyword evidence="2 11" id="KW-0813">Transport</keyword>
<feature type="transmembrane region" description="Helical" evidence="11">
    <location>
        <begin position="258"/>
        <end position="277"/>
    </location>
</feature>
<dbReference type="PROSITE" id="PS51371">
    <property type="entry name" value="CBS"/>
    <property type="match status" value="1"/>
</dbReference>
<keyword evidence="4" id="KW-0677">Repeat</keyword>
<dbReference type="Gene3D" id="1.10.3080.10">
    <property type="entry name" value="Clc chloride channel"/>
    <property type="match status" value="1"/>
</dbReference>
<dbReference type="InterPro" id="IPR014743">
    <property type="entry name" value="Cl-channel_core"/>
</dbReference>
<dbReference type="CDD" id="cd04591">
    <property type="entry name" value="CBS_pair_voltage-gated_CLC_euk_bac"/>
    <property type="match status" value="1"/>
</dbReference>
<dbReference type="Pfam" id="PF00571">
    <property type="entry name" value="CBS"/>
    <property type="match status" value="1"/>
</dbReference>
<comment type="subcellular location">
    <subcellularLocation>
        <location evidence="1 11">Membrane</location>
        <topology evidence="1 11">Multi-pass membrane protein</topology>
    </subcellularLocation>
</comment>
<dbReference type="InterPro" id="IPR046342">
    <property type="entry name" value="CBS_dom_sf"/>
</dbReference>
<dbReference type="SUPFAM" id="SSF81340">
    <property type="entry name" value="Clc chloride channel"/>
    <property type="match status" value="1"/>
</dbReference>